<keyword evidence="5" id="KW-0460">Magnesium</keyword>
<accession>A0ABD5S7N7</accession>
<dbReference type="Gene3D" id="1.10.357.20">
    <property type="entry name" value="SLC41 divalent cation transporters, integral membrane domain"/>
    <property type="match status" value="1"/>
</dbReference>
<proteinExistence type="inferred from homology"/>
<dbReference type="Proteomes" id="UP001596328">
    <property type="component" value="Unassembled WGS sequence"/>
</dbReference>
<organism evidence="9 10">
    <name type="scientific">Halobium palmae</name>
    <dbReference type="NCBI Taxonomy" id="1776492"/>
    <lineage>
        <taxon>Archaea</taxon>
        <taxon>Methanobacteriati</taxon>
        <taxon>Methanobacteriota</taxon>
        <taxon>Stenosarchaea group</taxon>
        <taxon>Halobacteria</taxon>
        <taxon>Halobacteriales</taxon>
        <taxon>Haloferacaceae</taxon>
        <taxon>Halobium</taxon>
    </lineage>
</organism>
<evidence type="ECO:0000259" key="8">
    <source>
        <dbReference type="Pfam" id="PF01769"/>
    </source>
</evidence>
<evidence type="ECO:0000256" key="2">
    <source>
        <dbReference type="ARBA" id="ARBA00009749"/>
    </source>
</evidence>
<comment type="caution">
    <text evidence="9">The sequence shown here is derived from an EMBL/GenBank/DDBJ whole genome shotgun (WGS) entry which is preliminary data.</text>
</comment>
<sequence length="57" mass="5710">GVALTAVVVTVVFAGYRRGHNPDTLVGPLVTTTGDVFGTLFLLVAVRTVLALGLGGG</sequence>
<feature type="domain" description="SLC41A/MgtE integral membrane" evidence="8">
    <location>
        <begin position="4"/>
        <end position="44"/>
    </location>
</feature>
<evidence type="ECO:0000313" key="10">
    <source>
        <dbReference type="Proteomes" id="UP001596328"/>
    </source>
</evidence>
<keyword evidence="6" id="KW-1133">Transmembrane helix</keyword>
<dbReference type="InterPro" id="IPR006667">
    <property type="entry name" value="SLC41_membr_dom"/>
</dbReference>
<dbReference type="Pfam" id="PF01769">
    <property type="entry name" value="MgtE"/>
    <property type="match status" value="1"/>
</dbReference>
<gene>
    <name evidence="9" type="ORF">ACFQE1_22125</name>
</gene>
<dbReference type="EMBL" id="JBHSWU010001608">
    <property type="protein sequence ID" value="MFC6727027.1"/>
    <property type="molecule type" value="Genomic_DNA"/>
</dbReference>
<evidence type="ECO:0000256" key="4">
    <source>
        <dbReference type="ARBA" id="ARBA00022692"/>
    </source>
</evidence>
<comment type="subcellular location">
    <subcellularLocation>
        <location evidence="1">Membrane</location>
        <topology evidence="1">Multi-pass membrane protein</topology>
    </subcellularLocation>
</comment>
<evidence type="ECO:0000256" key="6">
    <source>
        <dbReference type="ARBA" id="ARBA00022989"/>
    </source>
</evidence>
<keyword evidence="3" id="KW-0813">Transport</keyword>
<name>A0ABD5S7N7_9EURY</name>
<evidence type="ECO:0000256" key="5">
    <source>
        <dbReference type="ARBA" id="ARBA00022842"/>
    </source>
</evidence>
<evidence type="ECO:0000256" key="1">
    <source>
        <dbReference type="ARBA" id="ARBA00004141"/>
    </source>
</evidence>
<evidence type="ECO:0000256" key="7">
    <source>
        <dbReference type="ARBA" id="ARBA00023136"/>
    </source>
</evidence>
<dbReference type="GO" id="GO:0016020">
    <property type="term" value="C:membrane"/>
    <property type="evidence" value="ECO:0007669"/>
    <property type="project" value="UniProtKB-SubCell"/>
</dbReference>
<keyword evidence="10" id="KW-1185">Reference proteome</keyword>
<protein>
    <submittedName>
        <fullName evidence="9">Magnesium transporter</fullName>
    </submittedName>
</protein>
<feature type="non-terminal residue" evidence="9">
    <location>
        <position position="1"/>
    </location>
</feature>
<evidence type="ECO:0000256" key="3">
    <source>
        <dbReference type="ARBA" id="ARBA00022448"/>
    </source>
</evidence>
<dbReference type="AlphaFoldDB" id="A0ABD5S7N7"/>
<evidence type="ECO:0000313" key="9">
    <source>
        <dbReference type="EMBL" id="MFC6727027.1"/>
    </source>
</evidence>
<keyword evidence="7" id="KW-0472">Membrane</keyword>
<dbReference type="SUPFAM" id="SSF161093">
    <property type="entry name" value="MgtE membrane domain-like"/>
    <property type="match status" value="1"/>
</dbReference>
<keyword evidence="4" id="KW-0812">Transmembrane</keyword>
<comment type="similarity">
    <text evidence="2">Belongs to the SLC41A transporter family.</text>
</comment>
<dbReference type="InterPro" id="IPR036739">
    <property type="entry name" value="SLC41_membr_dom_sf"/>
</dbReference>
<reference evidence="9 10" key="1">
    <citation type="journal article" date="2019" name="Int. J. Syst. Evol. Microbiol.">
        <title>The Global Catalogue of Microorganisms (GCM) 10K type strain sequencing project: providing services to taxonomists for standard genome sequencing and annotation.</title>
        <authorList>
            <consortium name="The Broad Institute Genomics Platform"/>
            <consortium name="The Broad Institute Genome Sequencing Center for Infectious Disease"/>
            <person name="Wu L."/>
            <person name="Ma J."/>
        </authorList>
    </citation>
    <scope>NUCLEOTIDE SEQUENCE [LARGE SCALE GENOMIC DNA]</scope>
    <source>
        <strain evidence="9 10">NBRC 111368</strain>
    </source>
</reference>